<dbReference type="EMBL" id="BAABJP010000020">
    <property type="protein sequence ID" value="GAA5160577.1"/>
    <property type="molecule type" value="Genomic_DNA"/>
</dbReference>
<comment type="caution">
    <text evidence="1">The sequence shown here is derived from an EMBL/GenBank/DDBJ whole genome shotgun (WGS) entry which is preliminary data.</text>
</comment>
<keyword evidence="2" id="KW-1185">Reference proteome</keyword>
<dbReference type="RefSeq" id="WP_345703019.1">
    <property type="nucleotide sequence ID" value="NZ_BAABJP010000020.1"/>
</dbReference>
<name>A0ABP9QEP6_9PSEU</name>
<proteinExistence type="predicted"/>
<accession>A0ABP9QEP6</accession>
<gene>
    <name evidence="1" type="ORF">GCM10023321_43560</name>
</gene>
<protein>
    <submittedName>
        <fullName evidence="1">Uncharacterized protein</fullName>
    </submittedName>
</protein>
<sequence>MTSANDVQGRLMQVLAEWIGQLGEATHARVVPAIEALAEGGPGLGWPLVDTFTGS</sequence>
<evidence type="ECO:0000313" key="2">
    <source>
        <dbReference type="Proteomes" id="UP001428817"/>
    </source>
</evidence>
<organism evidence="1 2">
    <name type="scientific">Pseudonocardia eucalypti</name>
    <dbReference type="NCBI Taxonomy" id="648755"/>
    <lineage>
        <taxon>Bacteria</taxon>
        <taxon>Bacillati</taxon>
        <taxon>Actinomycetota</taxon>
        <taxon>Actinomycetes</taxon>
        <taxon>Pseudonocardiales</taxon>
        <taxon>Pseudonocardiaceae</taxon>
        <taxon>Pseudonocardia</taxon>
    </lineage>
</organism>
<evidence type="ECO:0000313" key="1">
    <source>
        <dbReference type="EMBL" id="GAA5160577.1"/>
    </source>
</evidence>
<reference evidence="2" key="1">
    <citation type="journal article" date="2019" name="Int. J. Syst. Evol. Microbiol.">
        <title>The Global Catalogue of Microorganisms (GCM) 10K type strain sequencing project: providing services to taxonomists for standard genome sequencing and annotation.</title>
        <authorList>
            <consortium name="The Broad Institute Genomics Platform"/>
            <consortium name="The Broad Institute Genome Sequencing Center for Infectious Disease"/>
            <person name="Wu L."/>
            <person name="Ma J."/>
        </authorList>
    </citation>
    <scope>NUCLEOTIDE SEQUENCE [LARGE SCALE GENOMIC DNA]</scope>
    <source>
        <strain evidence="2">JCM 18303</strain>
    </source>
</reference>
<dbReference type="Proteomes" id="UP001428817">
    <property type="component" value="Unassembled WGS sequence"/>
</dbReference>